<proteinExistence type="predicted"/>
<dbReference type="InterPro" id="IPR036271">
    <property type="entry name" value="Tet_transcr_reg_TetR-rel_C_sf"/>
</dbReference>
<organism evidence="6 7">
    <name type="scientific">Cupriavidus pinatubonensis</name>
    <dbReference type="NCBI Taxonomy" id="248026"/>
    <lineage>
        <taxon>Bacteria</taxon>
        <taxon>Pseudomonadati</taxon>
        <taxon>Pseudomonadota</taxon>
        <taxon>Betaproteobacteria</taxon>
        <taxon>Burkholderiales</taxon>
        <taxon>Burkholderiaceae</taxon>
        <taxon>Cupriavidus</taxon>
    </lineage>
</organism>
<dbReference type="Gene3D" id="1.10.10.60">
    <property type="entry name" value="Homeodomain-like"/>
    <property type="match status" value="1"/>
</dbReference>
<dbReference type="Proteomes" id="UP000701702">
    <property type="component" value="Unassembled WGS sequence"/>
</dbReference>
<gene>
    <name evidence="6" type="primary">comR_1</name>
    <name evidence="6" type="ORF">LMG23994_03484</name>
</gene>
<evidence type="ECO:0000256" key="1">
    <source>
        <dbReference type="ARBA" id="ARBA00023015"/>
    </source>
</evidence>
<evidence type="ECO:0000313" key="6">
    <source>
        <dbReference type="EMBL" id="CAG9176685.1"/>
    </source>
</evidence>
<dbReference type="Pfam" id="PF00440">
    <property type="entry name" value="TetR_N"/>
    <property type="match status" value="1"/>
</dbReference>
<dbReference type="PANTHER" id="PTHR47506:SF1">
    <property type="entry name" value="HTH-TYPE TRANSCRIPTIONAL REGULATOR YJDC"/>
    <property type="match status" value="1"/>
</dbReference>
<protein>
    <submittedName>
        <fullName evidence="6">HTH-type transcriptional repressor ComR</fullName>
    </submittedName>
</protein>
<evidence type="ECO:0000313" key="7">
    <source>
        <dbReference type="Proteomes" id="UP000701702"/>
    </source>
</evidence>
<dbReference type="InterPro" id="IPR001647">
    <property type="entry name" value="HTH_TetR"/>
</dbReference>
<dbReference type="PANTHER" id="PTHR47506">
    <property type="entry name" value="TRANSCRIPTIONAL REGULATORY PROTEIN"/>
    <property type="match status" value="1"/>
</dbReference>
<feature type="DNA-binding region" description="H-T-H motif" evidence="4">
    <location>
        <begin position="29"/>
        <end position="48"/>
    </location>
</feature>
<accession>A0ABN7YWI0</accession>
<keyword evidence="2 4" id="KW-0238">DNA-binding</keyword>
<reference evidence="6 7" key="1">
    <citation type="submission" date="2021-08" db="EMBL/GenBank/DDBJ databases">
        <authorList>
            <person name="Peeters C."/>
        </authorList>
    </citation>
    <scope>NUCLEOTIDE SEQUENCE [LARGE SCALE GENOMIC DNA]</scope>
    <source>
        <strain evidence="6 7">LMG 23994</strain>
    </source>
</reference>
<dbReference type="SUPFAM" id="SSF48498">
    <property type="entry name" value="Tetracyclin repressor-like, C-terminal domain"/>
    <property type="match status" value="1"/>
</dbReference>
<dbReference type="RefSeq" id="WP_224003846.1">
    <property type="nucleotide sequence ID" value="NZ_CAJZAF010000018.1"/>
</dbReference>
<dbReference type="PROSITE" id="PS50977">
    <property type="entry name" value="HTH_TETR_2"/>
    <property type="match status" value="1"/>
</dbReference>
<evidence type="ECO:0000259" key="5">
    <source>
        <dbReference type="PROSITE" id="PS50977"/>
    </source>
</evidence>
<sequence length="209" mass="22615">MARPRKFDQQTALTAAQDAFWARGYEATSTRDLTTAMGMTQPSLYNAFGDKRSLFLQVLDFYLDHNLRERTSRLSKLPSPAAAISGFFAESIARSLADPEHRGCLLVNTALEVTAQEPELRQKVSEEFERMRSFFRDRLVAAQLSGEISAAGPVEDTASQLLALVLGVRVLARTAPDRLLLESAVRPALASLGLPPLAPPAAVAGTGTG</sequence>
<dbReference type="InterPro" id="IPR011075">
    <property type="entry name" value="TetR_C"/>
</dbReference>
<evidence type="ECO:0000256" key="4">
    <source>
        <dbReference type="PROSITE-ProRule" id="PRU00335"/>
    </source>
</evidence>
<evidence type="ECO:0000256" key="3">
    <source>
        <dbReference type="ARBA" id="ARBA00023163"/>
    </source>
</evidence>
<feature type="domain" description="HTH tetR-type" evidence="5">
    <location>
        <begin position="6"/>
        <end position="66"/>
    </location>
</feature>
<dbReference type="SUPFAM" id="SSF46689">
    <property type="entry name" value="Homeodomain-like"/>
    <property type="match status" value="1"/>
</dbReference>
<comment type="caution">
    <text evidence="6">The sequence shown here is derived from an EMBL/GenBank/DDBJ whole genome shotgun (WGS) entry which is preliminary data.</text>
</comment>
<name>A0ABN7YWI0_9BURK</name>
<keyword evidence="7" id="KW-1185">Reference proteome</keyword>
<dbReference type="EMBL" id="CAJZAF010000018">
    <property type="protein sequence ID" value="CAG9176685.1"/>
    <property type="molecule type" value="Genomic_DNA"/>
</dbReference>
<dbReference type="Gene3D" id="1.10.357.10">
    <property type="entry name" value="Tetracycline Repressor, domain 2"/>
    <property type="match status" value="1"/>
</dbReference>
<keyword evidence="3" id="KW-0804">Transcription</keyword>
<dbReference type="InterPro" id="IPR009057">
    <property type="entry name" value="Homeodomain-like_sf"/>
</dbReference>
<evidence type="ECO:0000256" key="2">
    <source>
        <dbReference type="ARBA" id="ARBA00023125"/>
    </source>
</evidence>
<dbReference type="Pfam" id="PF16925">
    <property type="entry name" value="TetR_C_13"/>
    <property type="match status" value="1"/>
</dbReference>
<keyword evidence="1" id="KW-0805">Transcription regulation</keyword>